<evidence type="ECO:0000313" key="4">
    <source>
        <dbReference type="Proteomes" id="UP000799537"/>
    </source>
</evidence>
<dbReference type="GO" id="GO:0006307">
    <property type="term" value="P:DNA alkylation repair"/>
    <property type="evidence" value="ECO:0007669"/>
    <property type="project" value="InterPro"/>
</dbReference>
<evidence type="ECO:0000313" key="3">
    <source>
        <dbReference type="EMBL" id="KAF2173305.1"/>
    </source>
</evidence>
<dbReference type="AlphaFoldDB" id="A0A6A6D298"/>
<feature type="domain" description="A-kinase anchor protein 7-like phosphoesterase" evidence="2">
    <location>
        <begin position="12"/>
        <end position="224"/>
    </location>
</feature>
<dbReference type="PANTHER" id="PTHR13360">
    <property type="entry name" value="ACTIVATING SIGNAL COINTEGRATOR 1 COMPLEX SUBUNIT 1"/>
    <property type="match status" value="1"/>
</dbReference>
<gene>
    <name evidence="3" type="ORF">M409DRAFT_17247</name>
</gene>
<reference evidence="3" key="1">
    <citation type="journal article" date="2020" name="Stud. Mycol.">
        <title>101 Dothideomycetes genomes: a test case for predicting lifestyles and emergence of pathogens.</title>
        <authorList>
            <person name="Haridas S."/>
            <person name="Albert R."/>
            <person name="Binder M."/>
            <person name="Bloem J."/>
            <person name="Labutti K."/>
            <person name="Salamov A."/>
            <person name="Andreopoulos B."/>
            <person name="Baker S."/>
            <person name="Barry K."/>
            <person name="Bills G."/>
            <person name="Bluhm B."/>
            <person name="Cannon C."/>
            <person name="Castanera R."/>
            <person name="Culley D."/>
            <person name="Daum C."/>
            <person name="Ezra D."/>
            <person name="Gonzalez J."/>
            <person name="Henrissat B."/>
            <person name="Kuo A."/>
            <person name="Liang C."/>
            <person name="Lipzen A."/>
            <person name="Lutzoni F."/>
            <person name="Magnuson J."/>
            <person name="Mondo S."/>
            <person name="Nolan M."/>
            <person name="Ohm R."/>
            <person name="Pangilinan J."/>
            <person name="Park H.-J."/>
            <person name="Ramirez L."/>
            <person name="Alfaro M."/>
            <person name="Sun H."/>
            <person name="Tritt A."/>
            <person name="Yoshinaga Y."/>
            <person name="Zwiers L.-H."/>
            <person name="Turgeon B."/>
            <person name="Goodwin S."/>
            <person name="Spatafora J."/>
            <person name="Crous P."/>
            <person name="Grigoriev I."/>
        </authorList>
    </citation>
    <scope>NUCLEOTIDE SEQUENCE</scope>
    <source>
        <strain evidence="3">ATCC 36951</strain>
    </source>
</reference>
<feature type="compositionally biased region" description="Low complexity" evidence="1">
    <location>
        <begin position="160"/>
        <end position="173"/>
    </location>
</feature>
<evidence type="ECO:0000259" key="2">
    <source>
        <dbReference type="Pfam" id="PF10469"/>
    </source>
</evidence>
<sequence>MALLTAVQAIRPVGALHCTLGVMSLNNDQLSQATAFLQSLDVGSILAPSAGERDPTSDQATTTAPLAPMVVDLKGLESMHAPDKTSVIYSAPFDSSERLYPFCLAVQQLFKDKGFLVEDDRKLKLHATIVNTIYAKGKKLPMRRHGNPPAPKPPVSAGDSEQSSLAASNQAQQDDGSARGHGPNANTPLKLDARELLQKHKNFAWAENVTLDRLAICEMGAKKVTDSDGRVIAEQYNEVASIELPT</sequence>
<dbReference type="GO" id="GO:0005634">
    <property type="term" value="C:nucleus"/>
    <property type="evidence" value="ECO:0007669"/>
    <property type="project" value="TreeGrafter"/>
</dbReference>
<proteinExistence type="predicted"/>
<dbReference type="InterPro" id="IPR009210">
    <property type="entry name" value="ASCC1"/>
</dbReference>
<name>A0A6A6D298_ZASCE</name>
<evidence type="ECO:0000256" key="1">
    <source>
        <dbReference type="SAM" id="MobiDB-lite"/>
    </source>
</evidence>
<dbReference type="Proteomes" id="UP000799537">
    <property type="component" value="Unassembled WGS sequence"/>
</dbReference>
<dbReference type="Gene3D" id="3.90.1140.10">
    <property type="entry name" value="Cyclic phosphodiesterase"/>
    <property type="match status" value="1"/>
</dbReference>
<feature type="region of interest" description="Disordered" evidence="1">
    <location>
        <begin position="140"/>
        <end position="188"/>
    </location>
</feature>
<dbReference type="EMBL" id="ML993580">
    <property type="protein sequence ID" value="KAF2173305.1"/>
    <property type="molecule type" value="Genomic_DNA"/>
</dbReference>
<dbReference type="Pfam" id="PF10469">
    <property type="entry name" value="AKAP7_NLS"/>
    <property type="match status" value="1"/>
</dbReference>
<organism evidence="3 4">
    <name type="scientific">Zasmidium cellare ATCC 36951</name>
    <dbReference type="NCBI Taxonomy" id="1080233"/>
    <lineage>
        <taxon>Eukaryota</taxon>
        <taxon>Fungi</taxon>
        <taxon>Dikarya</taxon>
        <taxon>Ascomycota</taxon>
        <taxon>Pezizomycotina</taxon>
        <taxon>Dothideomycetes</taxon>
        <taxon>Dothideomycetidae</taxon>
        <taxon>Mycosphaerellales</taxon>
        <taxon>Mycosphaerellaceae</taxon>
        <taxon>Zasmidium</taxon>
    </lineage>
</organism>
<dbReference type="OrthoDB" id="277832at2759"/>
<dbReference type="RefSeq" id="XP_033674194.1">
    <property type="nucleotide sequence ID" value="XM_033803974.1"/>
</dbReference>
<dbReference type="InterPro" id="IPR019510">
    <property type="entry name" value="AKAP7-like_phosphoesterase"/>
</dbReference>
<keyword evidence="4" id="KW-1185">Reference proteome</keyword>
<dbReference type="GeneID" id="54557246"/>
<protein>
    <recommendedName>
        <fullName evidence="2">A-kinase anchor protein 7-like phosphoesterase domain-containing protein</fullName>
    </recommendedName>
</protein>
<accession>A0A6A6D298</accession>
<dbReference type="GO" id="GO:0006355">
    <property type="term" value="P:regulation of DNA-templated transcription"/>
    <property type="evidence" value="ECO:0007669"/>
    <property type="project" value="TreeGrafter"/>
</dbReference>
<dbReference type="PANTHER" id="PTHR13360:SF1">
    <property type="entry name" value="ACTIVATING SIGNAL COINTEGRATOR 1 COMPLEX SUBUNIT 1"/>
    <property type="match status" value="1"/>
</dbReference>